<evidence type="ECO:0000313" key="1">
    <source>
        <dbReference type="EMBL" id="ACU61679.1"/>
    </source>
</evidence>
<gene>
    <name evidence="1" type="ordered locus">Cpin_4223</name>
</gene>
<dbReference type="Proteomes" id="UP000002215">
    <property type="component" value="Chromosome"/>
</dbReference>
<dbReference type="PROSITE" id="PS51257">
    <property type="entry name" value="PROKAR_LIPOPROTEIN"/>
    <property type="match status" value="1"/>
</dbReference>
<dbReference type="RefSeq" id="WP_012791847.1">
    <property type="nucleotide sequence ID" value="NC_013132.1"/>
</dbReference>
<name>A0A979G6C7_CHIPD</name>
<accession>A0A979G6C7</accession>
<evidence type="ECO:0000313" key="2">
    <source>
        <dbReference type="Proteomes" id="UP000002215"/>
    </source>
</evidence>
<dbReference type="AlphaFoldDB" id="A0A979G6C7"/>
<sequence>MKRHLVLYFMLIVGFSCNRVMFVEKKDLINSHKGYLIFYYESEEALFFPSKDSVDSEFLSKSHKDGYRIASSENDLVYLRKLAVSQAIVKNILQNGRSIQVPDSVKLIPVKVKYYWGEKSALKLQKAIDGSNSIRFEYSNKEIKLSYRIYDYRRVMSIDLIRRSDIEKSARLYVPSGQHEN</sequence>
<organism evidence="1 2">
    <name type="scientific">Chitinophaga pinensis (strain ATCC 43595 / DSM 2588 / LMG 13176 / NBRC 15968 / NCIMB 11800 / UQM 2034)</name>
    <dbReference type="NCBI Taxonomy" id="485918"/>
    <lineage>
        <taxon>Bacteria</taxon>
        <taxon>Pseudomonadati</taxon>
        <taxon>Bacteroidota</taxon>
        <taxon>Chitinophagia</taxon>
        <taxon>Chitinophagales</taxon>
        <taxon>Chitinophagaceae</taxon>
        <taxon>Chitinophaga</taxon>
    </lineage>
</organism>
<protein>
    <submittedName>
        <fullName evidence="1">Uncharacterized protein</fullName>
    </submittedName>
</protein>
<dbReference type="KEGG" id="cpi:Cpin_4223"/>
<reference evidence="1 2" key="2">
    <citation type="journal article" date="2010" name="Stand. Genomic Sci.">
        <title>Complete genome sequence of Chitinophaga pinensis type strain (UQM 2034).</title>
        <authorList>
            <person name="Glavina Del Rio T."/>
            <person name="Abt B."/>
            <person name="Spring S."/>
            <person name="Lapidus A."/>
            <person name="Nolan M."/>
            <person name="Tice H."/>
            <person name="Copeland A."/>
            <person name="Cheng J.F."/>
            <person name="Chen F."/>
            <person name="Bruce D."/>
            <person name="Goodwin L."/>
            <person name="Pitluck S."/>
            <person name="Ivanova N."/>
            <person name="Mavromatis K."/>
            <person name="Mikhailova N."/>
            <person name="Pati A."/>
            <person name="Chen A."/>
            <person name="Palaniappan K."/>
            <person name="Land M."/>
            <person name="Hauser L."/>
            <person name="Chang Y.J."/>
            <person name="Jeffries C.D."/>
            <person name="Chain P."/>
            <person name="Saunders E."/>
            <person name="Detter J.C."/>
            <person name="Brettin T."/>
            <person name="Rohde M."/>
            <person name="Goker M."/>
            <person name="Bristow J."/>
            <person name="Eisen J.A."/>
            <person name="Markowitz V."/>
            <person name="Hugenholtz P."/>
            <person name="Kyrpides N.C."/>
            <person name="Klenk H.P."/>
            <person name="Lucas S."/>
        </authorList>
    </citation>
    <scope>NUCLEOTIDE SEQUENCE [LARGE SCALE GENOMIC DNA]</scope>
    <source>
        <strain evidence="2">ATCC 43595 / DSM 2588 / LMG 13176 / NBRC 15968 / NCIMB 11800 / UQM 2034</strain>
    </source>
</reference>
<reference evidence="2" key="1">
    <citation type="submission" date="2009-08" db="EMBL/GenBank/DDBJ databases">
        <title>The complete genome of Chitinophaga pinensis DSM 2588.</title>
        <authorList>
            <consortium name="US DOE Joint Genome Institute (JGI-PGF)"/>
            <person name="Lucas S."/>
            <person name="Copeland A."/>
            <person name="Lapidus A."/>
            <person name="Glavina del Rio T."/>
            <person name="Dalin E."/>
            <person name="Tice H."/>
            <person name="Bruce D."/>
            <person name="Goodwin L."/>
            <person name="Pitluck S."/>
            <person name="Kyrpides N."/>
            <person name="Mavromatis K."/>
            <person name="Ivanova N."/>
            <person name="Mikhailova N."/>
            <person name="Sims D."/>
            <person name="Meinche L."/>
            <person name="Brettin T."/>
            <person name="Detter J.C."/>
            <person name="Han C."/>
            <person name="Larimer F."/>
            <person name="Land M."/>
            <person name="Hauser L."/>
            <person name="Markowitz V."/>
            <person name="Cheng J.-F."/>
            <person name="Hugenholtz P."/>
            <person name="Woyke T."/>
            <person name="Wu D."/>
            <person name="Spring S."/>
            <person name="Klenk H.-P."/>
            <person name="Eisen J.A."/>
        </authorList>
    </citation>
    <scope>NUCLEOTIDE SEQUENCE [LARGE SCALE GENOMIC DNA]</scope>
    <source>
        <strain evidence="2">ATCC 43595 / DSM 2588 / LMG 13176 / NBRC 15968 / NCIMB 11800 / UQM 2034</strain>
    </source>
</reference>
<proteinExistence type="predicted"/>
<dbReference type="EMBL" id="CP001699">
    <property type="protein sequence ID" value="ACU61679.1"/>
    <property type="molecule type" value="Genomic_DNA"/>
</dbReference>